<sequence length="144" mass="16126">MKAHEYPFTVTIEVQFRDTDAMGHVNNAVYFTYMETARSKYVMHLMNRQGLDALQMILARACCSFRSPAFFGETLTVGVGISRIGNKSFDMVYCIEGPDGRLVAEGESTQVMYDYEAGHSIPVPEAFRARVAEVQGAWQPPTQT</sequence>
<dbReference type="OrthoDB" id="9799036at2"/>
<dbReference type="EMBL" id="LGKN01000011">
    <property type="protein sequence ID" value="KPL85713.1"/>
    <property type="molecule type" value="Genomic_DNA"/>
</dbReference>
<dbReference type="Pfam" id="PF13279">
    <property type="entry name" value="4HBT_2"/>
    <property type="match status" value="1"/>
</dbReference>
<dbReference type="AlphaFoldDB" id="A0A0P6XPH3"/>
<dbReference type="SUPFAM" id="SSF54637">
    <property type="entry name" value="Thioesterase/thiol ester dehydrase-isomerase"/>
    <property type="match status" value="1"/>
</dbReference>
<dbReference type="CDD" id="cd00586">
    <property type="entry name" value="4HBT"/>
    <property type="match status" value="1"/>
</dbReference>
<dbReference type="GO" id="GO:0047617">
    <property type="term" value="F:fatty acyl-CoA hydrolase activity"/>
    <property type="evidence" value="ECO:0007669"/>
    <property type="project" value="TreeGrafter"/>
</dbReference>
<dbReference type="Proteomes" id="UP000050502">
    <property type="component" value="Unassembled WGS sequence"/>
</dbReference>
<dbReference type="InterPro" id="IPR029069">
    <property type="entry name" value="HotDog_dom_sf"/>
</dbReference>
<dbReference type="InterPro" id="IPR050563">
    <property type="entry name" value="4-hydroxybenzoyl-CoA_TE"/>
</dbReference>
<comment type="similarity">
    <text evidence="1">Belongs to the 4-hydroxybenzoyl-CoA thioesterase family.</text>
</comment>
<accession>A0A0P6XPH3</accession>
<gene>
    <name evidence="3" type="ORF">SE16_15140</name>
</gene>
<evidence type="ECO:0000256" key="2">
    <source>
        <dbReference type="ARBA" id="ARBA00022801"/>
    </source>
</evidence>
<dbReference type="PANTHER" id="PTHR31793:SF27">
    <property type="entry name" value="NOVEL THIOESTERASE SUPERFAMILY DOMAIN AND SAPOSIN A-TYPE DOMAIN CONTAINING PROTEIN (0610012H03RIK)"/>
    <property type="match status" value="1"/>
</dbReference>
<dbReference type="RefSeq" id="WP_054493755.1">
    <property type="nucleotide sequence ID" value="NZ_BBZA01000218.1"/>
</dbReference>
<evidence type="ECO:0000313" key="4">
    <source>
        <dbReference type="Proteomes" id="UP000050502"/>
    </source>
</evidence>
<evidence type="ECO:0000256" key="1">
    <source>
        <dbReference type="ARBA" id="ARBA00005953"/>
    </source>
</evidence>
<reference evidence="3 4" key="1">
    <citation type="submission" date="2015-07" db="EMBL/GenBank/DDBJ databases">
        <title>Whole genome sequence of Ardenticatena maritima DSM 23922.</title>
        <authorList>
            <person name="Hemp J."/>
            <person name="Ward L.M."/>
            <person name="Pace L.A."/>
            <person name="Fischer W.W."/>
        </authorList>
    </citation>
    <scope>NUCLEOTIDE SEQUENCE [LARGE SCALE GENOMIC DNA]</scope>
    <source>
        <strain evidence="3 4">110S</strain>
    </source>
</reference>
<protein>
    <recommendedName>
        <fullName evidence="5">Acyl-CoA thioester hydrolase</fullName>
    </recommendedName>
</protein>
<comment type="caution">
    <text evidence="3">The sequence shown here is derived from an EMBL/GenBank/DDBJ whole genome shotgun (WGS) entry which is preliminary data.</text>
</comment>
<organism evidence="3 4">
    <name type="scientific">Ardenticatena maritima</name>
    <dbReference type="NCBI Taxonomy" id="872965"/>
    <lineage>
        <taxon>Bacteria</taxon>
        <taxon>Bacillati</taxon>
        <taxon>Chloroflexota</taxon>
        <taxon>Ardenticatenia</taxon>
        <taxon>Ardenticatenales</taxon>
        <taxon>Ardenticatenaceae</taxon>
        <taxon>Ardenticatena</taxon>
    </lineage>
</organism>
<keyword evidence="2" id="KW-0378">Hydrolase</keyword>
<dbReference type="PANTHER" id="PTHR31793">
    <property type="entry name" value="4-HYDROXYBENZOYL-COA THIOESTERASE FAMILY MEMBER"/>
    <property type="match status" value="1"/>
</dbReference>
<proteinExistence type="inferred from homology"/>
<dbReference type="Gene3D" id="3.10.129.10">
    <property type="entry name" value="Hotdog Thioesterase"/>
    <property type="match status" value="1"/>
</dbReference>
<evidence type="ECO:0008006" key="5">
    <source>
        <dbReference type="Google" id="ProtNLM"/>
    </source>
</evidence>
<name>A0A0P6XPH3_9CHLR</name>
<evidence type="ECO:0000313" key="3">
    <source>
        <dbReference type="EMBL" id="KPL85713.1"/>
    </source>
</evidence>